<evidence type="ECO:0000313" key="3">
    <source>
        <dbReference type="EMBL" id="ABZ08491.1"/>
    </source>
</evidence>
<accession>B3T7D2</accession>
<feature type="transmembrane region" description="Helical" evidence="2">
    <location>
        <begin position="37"/>
        <end position="56"/>
    </location>
</feature>
<name>B3T7D2_9ARCH</name>
<evidence type="ECO:0000256" key="1">
    <source>
        <dbReference type="SAM" id="MobiDB-lite"/>
    </source>
</evidence>
<feature type="region of interest" description="Disordered" evidence="1">
    <location>
        <begin position="806"/>
        <end position="833"/>
    </location>
</feature>
<dbReference type="SUPFAM" id="SSF49265">
    <property type="entry name" value="Fibronectin type III"/>
    <property type="match status" value="1"/>
</dbReference>
<protein>
    <submittedName>
        <fullName evidence="3">Putative Fibronectin type III domain protein</fullName>
    </submittedName>
</protein>
<dbReference type="Gene3D" id="2.60.40.10">
    <property type="entry name" value="Immunoglobulins"/>
    <property type="match status" value="1"/>
</dbReference>
<keyword evidence="2" id="KW-0472">Membrane</keyword>
<dbReference type="EMBL" id="EU016630">
    <property type="protein sequence ID" value="ABZ08491.1"/>
    <property type="molecule type" value="Genomic_DNA"/>
</dbReference>
<dbReference type="InterPro" id="IPR036116">
    <property type="entry name" value="FN3_sf"/>
</dbReference>
<evidence type="ECO:0000256" key="2">
    <source>
        <dbReference type="SAM" id="Phobius"/>
    </source>
</evidence>
<keyword evidence="2" id="KW-1133">Transmembrane helix</keyword>
<sequence>MDHVNIKSAFVGLEKYFIRGFFVCFTLVNKHSVGYRVFTILTISLVFTFLLTMAAASQVAATAVPAAPSGVSQCKPATAIKIVLCWTASTILSGSPGVESYYITNATETCTGEGANRSCSFGGFSASFNAGLNQTGGALGAGLSDLTKHRHGAGTGSGATIANFTGLEAGQVYKFIIYADTDHGLGAASTEFVATTALGSGGSYTNSSKVFGNGTNFGASTSFAANQDFASFQNFGATQTFGSGTGFAQDQTFNGTQDFSAGAIKFDSGTQFSTVQTFGTGANFTGATTFTGANTFGDSAKFGKGADFSIGGNKQTFGAGGNFSGVAKFGAGNHVFGASTLFAQDQTFNGTKDFSAGSMKFDSGTQFSTVQTFGTGANFTGATTFTGANTFGDSAKFGKGADFSIGGAIQNFGAGGNFSGVAKFGAGNHVFGASTLFAQDQTFNGTKDFSAGSMKFDSGTQFSTVQTFGTGANFTGATTFTGANTFGDSAKFGKGADFSIGGAIQNFGAGGNFSGVAKFGAGNHVFGASTLFAQDQTFNGTKDFSAGSMKFDSNAQFSTVQTFGTGANFTGQTIFTGANTFGESAKFGMGANFPAGQAFGTGANFSGKAIFGATQTFPIDALFATGQVFTAASTYTFDDFALFKSGTDFGSARTFDIGTQFDSTMTFYPSMVFGESIKFGDTQVFADSVTFGKHQMFGANTDFTAQTQTFLEGTTFGTGTTFAVDQVIPLNSVPSAGLMLSPFTCVDAACVPPASNLLKPGEFLSPGTDPIAILTSLSSSDPSVSIPGLGFIMNFTTVSGTGNTSVDPIDPAALPGSSDSVRNADSGSSSVATTGGSFDTIGTALDISAGSATVSGDIQITMPYDDTALTPGVTEADLVVLHYDTTAETWSEVDNCTIDASANNITCTGITSLSPFSIGAATSGASPGGMDCDTNAYGPGKSLAIHEITWDTLEANEVQVIASSKCGPVQLKVFTQQSIASGGLAQEQPYLADNKVVMRAPVQHTVLDVSASQSFRVLVENAWNSFDQTIYTDLHGSSGTLLLNFQKQDYSHVTLFMDDEPQLAAAPSYGMFMDPEPQLAMEAIDHTILRPNYDAEPELTPAEMEIWASTYSDAEPQLTEQEKQMSFLDWLFSLFS</sequence>
<gene>
    <name evidence="3" type="ORF">ALOHA_HF4000APKG3D24ctg2g3</name>
</gene>
<organism evidence="3">
    <name type="scientific">uncultured marine crenarchaeote HF4000_APKG3D24</name>
    <dbReference type="NCBI Taxonomy" id="455584"/>
    <lineage>
        <taxon>Archaea</taxon>
        <taxon>Nitrososphaerota</taxon>
        <taxon>Nitrososphaeria</taxon>
        <taxon>Nitrosopumilales</taxon>
        <taxon>environmental samples</taxon>
    </lineage>
</organism>
<reference evidence="3" key="1">
    <citation type="journal article" date="2008" name="ISME J.">
        <title>Genomic patterns of recombination, clonal divergence and environment in marine microbial populations.</title>
        <authorList>
            <person name="Konstantinidis K.T."/>
            <person name="Delong E.F."/>
        </authorList>
    </citation>
    <scope>NUCLEOTIDE SEQUENCE</scope>
</reference>
<dbReference type="AlphaFoldDB" id="B3T7D2"/>
<proteinExistence type="predicted"/>
<keyword evidence="2" id="KW-0812">Transmembrane</keyword>
<dbReference type="InterPro" id="IPR013783">
    <property type="entry name" value="Ig-like_fold"/>
</dbReference>